<name>A0A8H6G942_FUSOX</name>
<sequence length="587" mass="65517">MRLPCVYPAAVLPDPQTVPSAPTVKVCLDHLRFFHHFLAEAYPPHPYGASAVWQDVAALSHKYEFLASSILALAAQHLTVSNKADYSVQALNLRISAIRGLNDALSQPCHTAADADARYAAIIGLTFQSTYMPDGLMEFIAMMRGWMLISTTLVTDHGTSMFRQFTRESWVGSMEKYMEEQHGVTDDIVIEDFLASLRILQPLLRGQAELQYLSRLERLALLSKTSPRDALLEMVFCYALTNKMTDEDYASFTDPSNYGAQILLAHFLVLNHMLEECFLGTKSRPPDKYGYVPPDSCNANYGFYPNWEDNTAFAVAFGLSTVAHLAQAIILKQKFCWVIVMGASWECICFIARALGARDQQQAAYVTVSTLLFLLAPIWINAFIYMIVARLVHLVIPQRRVAGISAQWLAKIFVIFDVMCFIIQAAGGGMLASDNADTSKLGQHIYMVGIGIQLGCVVVFLVIHGLFYRELSLNARIGKQETRTRWLKPLCWVVYIVLVLIVVRVIFRLVEFGGGANSNNVVLRHEEFQLYLDALPMLIALVLLNVVHPGQVLKGPGANFPSAKVKWWHGRSVAFETLELSSTHRSG</sequence>
<keyword evidence="3 6" id="KW-1133">Transmembrane helix</keyword>
<feature type="transmembrane region" description="Helical" evidence="6">
    <location>
        <begin position="489"/>
        <end position="510"/>
    </location>
</feature>
<evidence type="ECO:0000256" key="5">
    <source>
        <dbReference type="ARBA" id="ARBA00023242"/>
    </source>
</evidence>
<keyword evidence="2 6" id="KW-0812">Transmembrane</keyword>
<evidence type="ECO:0000256" key="3">
    <source>
        <dbReference type="ARBA" id="ARBA00022989"/>
    </source>
</evidence>
<gene>
    <name evidence="7" type="ORF">HZS61_006786</name>
</gene>
<evidence type="ECO:0000313" key="7">
    <source>
        <dbReference type="EMBL" id="KAF6513461.1"/>
    </source>
</evidence>
<comment type="caution">
    <text evidence="7">The sequence shown here is derived from an EMBL/GenBank/DDBJ whole genome shotgun (WGS) entry which is preliminary data.</text>
</comment>
<dbReference type="Pfam" id="PF11951">
    <property type="entry name" value="Fungal_trans_2"/>
    <property type="match status" value="1"/>
</dbReference>
<accession>A0A8H6G942</accession>
<organism evidence="7 8">
    <name type="scientific">Fusarium oxysporum f. sp. conglutinans</name>
    <dbReference type="NCBI Taxonomy" id="100902"/>
    <lineage>
        <taxon>Eukaryota</taxon>
        <taxon>Fungi</taxon>
        <taxon>Dikarya</taxon>
        <taxon>Ascomycota</taxon>
        <taxon>Pezizomycotina</taxon>
        <taxon>Sordariomycetes</taxon>
        <taxon>Hypocreomycetidae</taxon>
        <taxon>Hypocreales</taxon>
        <taxon>Nectriaceae</taxon>
        <taxon>Fusarium</taxon>
        <taxon>Fusarium oxysporum species complex</taxon>
    </lineage>
</organism>
<dbReference type="PANTHER" id="PTHR31465">
    <property type="entry name" value="PROTEIN RTA1-RELATED"/>
    <property type="match status" value="1"/>
</dbReference>
<proteinExistence type="predicted"/>
<dbReference type="EMBL" id="JACDXP010000017">
    <property type="protein sequence ID" value="KAF6513461.1"/>
    <property type="molecule type" value="Genomic_DNA"/>
</dbReference>
<dbReference type="InterPro" id="IPR021858">
    <property type="entry name" value="Fun_TF"/>
</dbReference>
<feature type="transmembrane region" description="Helical" evidence="6">
    <location>
        <begin position="530"/>
        <end position="547"/>
    </location>
</feature>
<evidence type="ECO:0000313" key="8">
    <source>
        <dbReference type="Proteomes" id="UP000593570"/>
    </source>
</evidence>
<dbReference type="Pfam" id="PF04479">
    <property type="entry name" value="RTA1"/>
    <property type="match status" value="1"/>
</dbReference>
<feature type="transmembrane region" description="Helical" evidence="6">
    <location>
        <begin position="335"/>
        <end position="356"/>
    </location>
</feature>
<dbReference type="PANTHER" id="PTHR31465:SF15">
    <property type="entry name" value="LIPID TRANSPORTER ATNI-RELATED"/>
    <property type="match status" value="1"/>
</dbReference>
<protein>
    <submittedName>
        <fullName evidence="7">Uncharacterized protein</fullName>
    </submittedName>
</protein>
<dbReference type="AlphaFoldDB" id="A0A8H6G942"/>
<dbReference type="InterPro" id="IPR007568">
    <property type="entry name" value="RTA1"/>
</dbReference>
<comment type="subcellular location">
    <subcellularLocation>
        <location evidence="1">Membrane</location>
        <topology evidence="1">Multi-pass membrane protein</topology>
    </subcellularLocation>
</comment>
<dbReference type="GO" id="GO:0016020">
    <property type="term" value="C:membrane"/>
    <property type="evidence" value="ECO:0007669"/>
    <property type="project" value="UniProtKB-SubCell"/>
</dbReference>
<evidence type="ECO:0000256" key="2">
    <source>
        <dbReference type="ARBA" id="ARBA00022692"/>
    </source>
</evidence>
<keyword evidence="5" id="KW-0539">Nucleus</keyword>
<reference evidence="7 8" key="1">
    <citation type="journal article" date="2020" name="bioRxiv">
        <title>A chromosome-scale genome assembly for the Fusarium oxysporum strain Fo5176 to establish a model Arabidopsis-fungal pathosystem.</title>
        <authorList>
            <person name="Fokkens L."/>
            <person name="Guo L."/>
            <person name="Dora S."/>
            <person name="Wang B."/>
            <person name="Ye K."/>
            <person name="Sanchez-Rodriguez C."/>
            <person name="Croll D."/>
        </authorList>
    </citation>
    <scope>NUCLEOTIDE SEQUENCE [LARGE SCALE GENOMIC DNA]</scope>
    <source>
        <strain evidence="7 8">Fo5176</strain>
    </source>
</reference>
<feature type="transmembrane region" description="Helical" evidence="6">
    <location>
        <begin position="408"/>
        <end position="432"/>
    </location>
</feature>
<evidence type="ECO:0000256" key="1">
    <source>
        <dbReference type="ARBA" id="ARBA00004141"/>
    </source>
</evidence>
<feature type="transmembrane region" description="Helical" evidence="6">
    <location>
        <begin position="362"/>
        <end position="388"/>
    </location>
</feature>
<evidence type="ECO:0000256" key="4">
    <source>
        <dbReference type="ARBA" id="ARBA00023136"/>
    </source>
</evidence>
<keyword evidence="4 6" id="KW-0472">Membrane</keyword>
<feature type="transmembrane region" description="Helical" evidence="6">
    <location>
        <begin position="444"/>
        <end position="468"/>
    </location>
</feature>
<dbReference type="Proteomes" id="UP000593570">
    <property type="component" value="Unassembled WGS sequence"/>
</dbReference>
<evidence type="ECO:0000256" key="6">
    <source>
        <dbReference type="SAM" id="Phobius"/>
    </source>
</evidence>